<keyword evidence="1" id="KW-0433">Leucine-rich repeat</keyword>
<feature type="signal peptide" evidence="5">
    <location>
        <begin position="1"/>
        <end position="17"/>
    </location>
</feature>
<evidence type="ECO:0000256" key="3">
    <source>
        <dbReference type="ARBA" id="ARBA00023136"/>
    </source>
</evidence>
<dbReference type="Pfam" id="PF12799">
    <property type="entry name" value="LRR_4"/>
    <property type="match status" value="1"/>
</dbReference>
<dbReference type="PROSITE" id="PS51450">
    <property type="entry name" value="LRR"/>
    <property type="match status" value="1"/>
</dbReference>
<dbReference type="PANTHER" id="PTHR48057:SF7">
    <property type="entry name" value="LEUCINE-RICH REPEAT SERINE_THREONINE-PROTEIN KINASE 1"/>
    <property type="match status" value="1"/>
</dbReference>
<dbReference type="SUPFAM" id="SSF52058">
    <property type="entry name" value="L domain-like"/>
    <property type="match status" value="2"/>
</dbReference>
<dbReference type="InterPro" id="IPR052595">
    <property type="entry name" value="LRRC69/RLP"/>
</dbReference>
<feature type="chain" id="PRO_5040814114" description="Leucine-rich repeat-containing N-terminal plant-type domain-containing protein" evidence="5">
    <location>
        <begin position="18"/>
        <end position="1266"/>
    </location>
</feature>
<dbReference type="Pfam" id="PF00560">
    <property type="entry name" value="LRR_1"/>
    <property type="match status" value="4"/>
</dbReference>
<keyword evidence="4" id="KW-0812">Transmembrane</keyword>
<feature type="transmembrane region" description="Helical" evidence="4">
    <location>
        <begin position="696"/>
        <end position="714"/>
    </location>
</feature>
<feature type="transmembrane region" description="Helical" evidence="4">
    <location>
        <begin position="987"/>
        <end position="1008"/>
    </location>
</feature>
<proteinExistence type="predicted"/>
<feature type="transmembrane region" description="Helical" evidence="4">
    <location>
        <begin position="638"/>
        <end position="658"/>
    </location>
</feature>
<evidence type="ECO:0000256" key="5">
    <source>
        <dbReference type="SAM" id="SignalP"/>
    </source>
</evidence>
<evidence type="ECO:0000313" key="7">
    <source>
        <dbReference type="Proteomes" id="UP001165065"/>
    </source>
</evidence>
<keyword evidence="4" id="KW-1133">Transmembrane helix</keyword>
<gene>
    <name evidence="6" type="ORF">TrCOL_g4368</name>
</gene>
<evidence type="ECO:0000256" key="2">
    <source>
        <dbReference type="ARBA" id="ARBA00022737"/>
    </source>
</evidence>
<dbReference type="Gene3D" id="3.80.10.10">
    <property type="entry name" value="Ribonuclease Inhibitor"/>
    <property type="match status" value="3"/>
</dbReference>
<organism evidence="6 7">
    <name type="scientific">Triparma columacea</name>
    <dbReference type="NCBI Taxonomy" id="722753"/>
    <lineage>
        <taxon>Eukaryota</taxon>
        <taxon>Sar</taxon>
        <taxon>Stramenopiles</taxon>
        <taxon>Ochrophyta</taxon>
        <taxon>Bolidophyceae</taxon>
        <taxon>Parmales</taxon>
        <taxon>Triparmaceae</taxon>
        <taxon>Triparma</taxon>
    </lineage>
</organism>
<feature type="transmembrane region" description="Helical" evidence="4">
    <location>
        <begin position="787"/>
        <end position="810"/>
    </location>
</feature>
<evidence type="ECO:0000256" key="1">
    <source>
        <dbReference type="ARBA" id="ARBA00022614"/>
    </source>
</evidence>
<evidence type="ECO:0000313" key="6">
    <source>
        <dbReference type="EMBL" id="GMI44505.1"/>
    </source>
</evidence>
<keyword evidence="5" id="KW-0732">Signal</keyword>
<keyword evidence="7" id="KW-1185">Reference proteome</keyword>
<accession>A0A9W7GIH4</accession>
<dbReference type="PANTHER" id="PTHR48057">
    <property type="entry name" value="LEUCINE-RICH REPEAT SERINE/THREONINE-PROTEIN KINASE 1"/>
    <property type="match status" value="1"/>
</dbReference>
<name>A0A9W7GIH4_9STRA</name>
<feature type="transmembrane region" description="Helical" evidence="4">
    <location>
        <begin position="1020"/>
        <end position="1039"/>
    </location>
</feature>
<dbReference type="InterPro" id="IPR025875">
    <property type="entry name" value="Leu-rich_rpt_4"/>
</dbReference>
<keyword evidence="3 4" id="KW-0472">Membrane</keyword>
<feature type="transmembrane region" description="Helical" evidence="4">
    <location>
        <begin position="1188"/>
        <end position="1210"/>
    </location>
</feature>
<evidence type="ECO:0000256" key="4">
    <source>
        <dbReference type="SAM" id="Phobius"/>
    </source>
</evidence>
<dbReference type="AlphaFoldDB" id="A0A9W7GIH4"/>
<dbReference type="EMBL" id="BRYA01000218">
    <property type="protein sequence ID" value="GMI44505.1"/>
    <property type="molecule type" value="Genomic_DNA"/>
</dbReference>
<reference evidence="7" key="1">
    <citation type="journal article" date="2023" name="Commun. Biol.">
        <title>Genome analysis of Parmales, the sister group of diatoms, reveals the evolutionary specialization of diatoms from phago-mixotrophs to photoautotrophs.</title>
        <authorList>
            <person name="Ban H."/>
            <person name="Sato S."/>
            <person name="Yoshikawa S."/>
            <person name="Yamada K."/>
            <person name="Nakamura Y."/>
            <person name="Ichinomiya M."/>
            <person name="Sato N."/>
            <person name="Blanc-Mathieu R."/>
            <person name="Endo H."/>
            <person name="Kuwata A."/>
            <person name="Ogata H."/>
        </authorList>
    </citation>
    <scope>NUCLEOTIDE SEQUENCE [LARGE SCALE GENOMIC DNA]</scope>
</reference>
<evidence type="ECO:0008006" key="8">
    <source>
        <dbReference type="Google" id="ProtNLM"/>
    </source>
</evidence>
<keyword evidence="2" id="KW-0677">Repeat</keyword>
<dbReference type="InterPro" id="IPR032675">
    <property type="entry name" value="LRR_dom_sf"/>
</dbReference>
<comment type="caution">
    <text evidence="6">The sequence shown here is derived from an EMBL/GenBank/DDBJ whole genome shotgun (WGS) entry which is preliminary data.</text>
</comment>
<dbReference type="FunFam" id="3.80.10.10:FF:000095">
    <property type="entry name" value="LRR receptor-like serine/threonine-protein kinase GSO1"/>
    <property type="match status" value="1"/>
</dbReference>
<sequence>MFFTLSVLSLSLGLCQALKRSVVPPPVAHAWGEASDVEKQALVDLYYSTNGDGWFNSSGWLEGDPCLNHWYGVDCNQQGVVGLGLESNNLTGSLRERGEEAIHGGGVKGGGREMQTLNPPPPSIGDLFALQSLVLRGGNIGDSIPDSLGNLKNVTHLELGDNKFVGEIPASVGSMTKLVIFYGANNQLEGNVPQFTNCKALQQVWLYENNLSGELPSFSTNVNLRFLIVRENNLSGRIPSFQSNVNLLVLDLHGNNLSGQIPSFKSNVNLQRIILYDNDLSGPIPSLESNVNLLELYLNDNDLSGPFPSFQSNVNLQQVGLYSNNLSGPLPSFESNANLQNLEISDNSLSGLIPSFQFNENLKILFLDGNNFSGPIPSFESNANLQYLDLSNNRLSGSLPPFTSNPLLKSLYFYNNQLSGPLPPDFSATPLLQFFFAHNNDFSGTLSPTLFDLKNITSVILSGNAKLKGTLPSVLYTPSLTNLVIEGCAFTGPLPKTITSPLSSFYLAGNSFTSSIPALPPTIRDVSLAYNQITGSLPDSFFSDTPSLTSFDVRHNKIGGTLPTSLSALTNLVDLKLDLNDFSGAIPPSVSNWPVFTANSSNTTVLFGNVWSCPVPNIVREHSNEDPGHAYSCGSSEFVTPAILASAAGALFVVAVSFTKQCENIRGLIGTYKRGRHEVISDACNIVNIGHACYKLVLAVLLASIGLSFTYWNADSNFEMQPTFLKLSLSLKLASNKLILPLLAVTTLLLLYFINWGWNLRFEGHKNLIVQEASAEKKKRLLWRDSLKLFGIFAYTMFFVVAFDFFYVFYVATDSTISPSNKAFANTALSQFKSTLLSERWAAKESMKLFAPKKRFNYLVFAMSVILLLNALVVPSILILLLDERCFKYKLVQQEPHEADVPITYCRAINTNGDPICPDPKYFNDGYVTNYYATTFNYPWSLSNQCGSAVIQAYSPVVILELLFSGFLQPALWWLCIDGGKAQVVKWMMLTIGMSLSLALPQVVNLFADNIDTGDILPGDWALVLLSAGVFLFVFLVGWGASKLRKEDDAEEEEEQTMVPEASESFYLPPINYLLDTFNYNIDEDRVFGQQENFKWPLKSSVMGWISNSASSLLDWLGFAKSNVDDPLYKSMDDFVLEEELEDGEEEGEMKKEEDTASEIDLETSAAKTKQNFGRYLPYTYANFVKNIALIFTFGLASPCTALIGSIGLLCRLLSLLSCQEIYGEEESTRGGRNCDRRPRHSFQVCHSRCYLQHWVLRYCRIDLRS</sequence>
<feature type="transmembrane region" description="Helical" evidence="4">
    <location>
        <begin position="738"/>
        <end position="758"/>
    </location>
</feature>
<dbReference type="Proteomes" id="UP001165065">
    <property type="component" value="Unassembled WGS sequence"/>
</dbReference>
<feature type="transmembrane region" description="Helical" evidence="4">
    <location>
        <begin position="856"/>
        <end position="882"/>
    </location>
</feature>
<protein>
    <recommendedName>
        <fullName evidence="8">Leucine-rich repeat-containing N-terminal plant-type domain-containing protein</fullName>
    </recommendedName>
</protein>
<dbReference type="OrthoDB" id="205182at2759"/>
<dbReference type="InterPro" id="IPR001611">
    <property type="entry name" value="Leu-rich_rpt"/>
</dbReference>